<accession>A0A132PLR2</accession>
<comment type="caution">
    <text evidence="2">The sequence shown here is derived from an EMBL/GenBank/DDBJ whole genome shotgun (WGS) entry which is preliminary data.</text>
</comment>
<organism evidence="2 4">
    <name type="scientific">Mycolicibacterium wolinskyi</name>
    <dbReference type="NCBI Taxonomy" id="59750"/>
    <lineage>
        <taxon>Bacteria</taxon>
        <taxon>Bacillati</taxon>
        <taxon>Actinomycetota</taxon>
        <taxon>Actinomycetes</taxon>
        <taxon>Mycobacteriales</taxon>
        <taxon>Mycobacteriaceae</taxon>
        <taxon>Mycolicibacterium</taxon>
    </lineage>
</organism>
<reference evidence="3 5" key="2">
    <citation type="submission" date="2016-01" db="EMBL/GenBank/DDBJ databases">
        <title>The new phylogeny of the genus Mycobacterium.</title>
        <authorList>
            <person name="Tarcisio F."/>
            <person name="Conor M."/>
            <person name="Antonella G."/>
            <person name="Elisabetta G."/>
            <person name="Giulia F.S."/>
            <person name="Sara T."/>
            <person name="Anna F."/>
            <person name="Clotilde B."/>
            <person name="Roberto B."/>
            <person name="Veronica D.S."/>
            <person name="Fabio R."/>
            <person name="Monica P."/>
            <person name="Olivier J."/>
            <person name="Enrico T."/>
            <person name="Nicola S."/>
        </authorList>
    </citation>
    <scope>NUCLEOTIDE SEQUENCE [LARGE SCALE GENOMIC DNA]</scope>
    <source>
        <strain evidence="3 5">ATCC 700010</strain>
    </source>
</reference>
<feature type="transmembrane region" description="Helical" evidence="1">
    <location>
        <begin position="9"/>
        <end position="28"/>
    </location>
</feature>
<dbReference type="AlphaFoldDB" id="A0A132PLR2"/>
<dbReference type="PATRIC" id="fig|59750.3.peg.7304"/>
<reference evidence="2 4" key="1">
    <citation type="submission" date="2015-07" db="EMBL/GenBank/DDBJ databases">
        <title>A draft genome sequence of Mycobacterium wolinskyi.</title>
        <authorList>
            <person name="de Man T.J."/>
            <person name="Perry K.A."/>
            <person name="Coulliette A.D."/>
            <person name="Jensen B."/>
            <person name="Toney N.C."/>
            <person name="Limbago B.M."/>
            <person name="Noble-Wang J."/>
        </authorList>
    </citation>
    <scope>NUCLEOTIDE SEQUENCE [LARGE SCALE GENOMIC DNA]</scope>
    <source>
        <strain evidence="2 4">CDC_01</strain>
    </source>
</reference>
<keyword evidence="1" id="KW-0812">Transmembrane</keyword>
<dbReference type="EMBL" id="LQQA01000006">
    <property type="protein sequence ID" value="ORX17995.1"/>
    <property type="molecule type" value="Genomic_DNA"/>
</dbReference>
<evidence type="ECO:0000313" key="4">
    <source>
        <dbReference type="Proteomes" id="UP000070612"/>
    </source>
</evidence>
<sequence>MGPTRKRDLTAGAVVVAVLGYLLITLLYRWFPPITVWTGLSLLAVAIAEAGWAFYVRAKINDGEIGVGGGRLHPLAVARSVVIAKASAWVGALVAGWWIGVLVYLLPRRATIRVAGEDTAGVVVAAVSALALAVAGLWLQHCCKSPEEPPENGDAAPE</sequence>
<dbReference type="InterPro" id="IPR021517">
    <property type="entry name" value="DUF3180"/>
</dbReference>
<feature type="transmembrane region" description="Helical" evidence="1">
    <location>
        <begin position="119"/>
        <end position="139"/>
    </location>
</feature>
<dbReference type="Proteomes" id="UP000070612">
    <property type="component" value="Unassembled WGS sequence"/>
</dbReference>
<feature type="transmembrane region" description="Helical" evidence="1">
    <location>
        <begin position="34"/>
        <end position="55"/>
    </location>
</feature>
<name>A0A132PLR2_9MYCO</name>
<dbReference type="Proteomes" id="UP000193964">
    <property type="component" value="Unassembled WGS sequence"/>
</dbReference>
<evidence type="ECO:0000313" key="2">
    <source>
        <dbReference type="EMBL" id="KWX23291.1"/>
    </source>
</evidence>
<evidence type="ECO:0000256" key="1">
    <source>
        <dbReference type="SAM" id="Phobius"/>
    </source>
</evidence>
<proteinExistence type="predicted"/>
<feature type="transmembrane region" description="Helical" evidence="1">
    <location>
        <begin position="76"/>
        <end position="99"/>
    </location>
</feature>
<keyword evidence="1" id="KW-1133">Transmembrane helix</keyword>
<protein>
    <submittedName>
        <fullName evidence="2">Membrane protein</fullName>
    </submittedName>
</protein>
<keyword evidence="4" id="KW-1185">Reference proteome</keyword>
<keyword evidence="1" id="KW-0472">Membrane</keyword>
<dbReference type="STRING" id="59750.AWC31_16470"/>
<dbReference type="Pfam" id="PF11377">
    <property type="entry name" value="DUF3180"/>
    <property type="match status" value="1"/>
</dbReference>
<dbReference type="RefSeq" id="WP_067850386.1">
    <property type="nucleotide sequence ID" value="NZ_JACKUA010000015.1"/>
</dbReference>
<dbReference type="EMBL" id="LGTW01000009">
    <property type="protein sequence ID" value="KWX23291.1"/>
    <property type="molecule type" value="Genomic_DNA"/>
</dbReference>
<evidence type="ECO:0000313" key="3">
    <source>
        <dbReference type="EMBL" id="ORX17995.1"/>
    </source>
</evidence>
<gene>
    <name evidence="2" type="ORF">AFM11_15895</name>
    <name evidence="3" type="ORF">AWC31_16470</name>
</gene>
<dbReference type="OrthoDB" id="3825558at2"/>
<evidence type="ECO:0000313" key="5">
    <source>
        <dbReference type="Proteomes" id="UP000193964"/>
    </source>
</evidence>